<accession>A0A8J6XM89</accession>
<sequence>MPQIKFDSSPKSALNNAEQVTYIENYSPSLAYRSVKLVQVNPNQGISTAYYSVTPIRTQSQSNNNFPVFAGSSQKEFDWINIKNAFQRIIHLRDLEENWDGYGAPKFSESHIRRVLDIYSMLSNYFSSKALSLEFVNIFVAPSSDGSVLLEFYGRLFESRELEIYVPSSLQQPLSFLKVDEDSNFEDEDEIPDSKVAELLDWLIGNNR</sequence>
<organism evidence="1 2">
    <name type="scientific">Iningainema tapete BLCC-T55</name>
    <dbReference type="NCBI Taxonomy" id="2748662"/>
    <lineage>
        <taxon>Bacteria</taxon>
        <taxon>Bacillati</taxon>
        <taxon>Cyanobacteriota</taxon>
        <taxon>Cyanophyceae</taxon>
        <taxon>Nostocales</taxon>
        <taxon>Scytonemataceae</taxon>
        <taxon>Iningainema tapete</taxon>
    </lineage>
</organism>
<comment type="caution">
    <text evidence="1">The sequence shown here is derived from an EMBL/GenBank/DDBJ whole genome shotgun (WGS) entry which is preliminary data.</text>
</comment>
<protein>
    <submittedName>
        <fullName evidence="1">Uncharacterized protein</fullName>
    </submittedName>
</protein>
<reference evidence="1" key="1">
    <citation type="submission" date="2020-09" db="EMBL/GenBank/DDBJ databases">
        <title>Iningainema tapete sp. nov. (Scytonemataceae, Cyanobacteria) from greenhouses in central Florida (USA) produces two types of nodularin with biosynthetic potential for microcystin-LR and anabaenopeptins.</title>
        <authorList>
            <person name="Berthold D.E."/>
            <person name="Lefler F.W."/>
            <person name="Huang I.-S."/>
            <person name="Abdulla H."/>
            <person name="Zimba P.V."/>
            <person name="Laughinghouse H.D. IV."/>
        </authorList>
    </citation>
    <scope>NUCLEOTIDE SEQUENCE</scope>
    <source>
        <strain evidence="1">BLCCT55</strain>
    </source>
</reference>
<evidence type="ECO:0000313" key="2">
    <source>
        <dbReference type="Proteomes" id="UP000629098"/>
    </source>
</evidence>
<dbReference type="AlphaFoldDB" id="A0A8J6XM89"/>
<keyword evidence="2" id="KW-1185">Reference proteome</keyword>
<proteinExistence type="predicted"/>
<dbReference type="EMBL" id="JACXAE010000069">
    <property type="protein sequence ID" value="MBD2774319.1"/>
    <property type="molecule type" value="Genomic_DNA"/>
</dbReference>
<gene>
    <name evidence="1" type="ORF">ICL16_20145</name>
</gene>
<evidence type="ECO:0000313" key="1">
    <source>
        <dbReference type="EMBL" id="MBD2774319.1"/>
    </source>
</evidence>
<dbReference type="RefSeq" id="WP_190831170.1">
    <property type="nucleotide sequence ID" value="NZ_CAWPPI010000069.1"/>
</dbReference>
<dbReference type="Proteomes" id="UP000629098">
    <property type="component" value="Unassembled WGS sequence"/>
</dbReference>
<name>A0A8J6XM89_9CYAN</name>